<dbReference type="Pfam" id="PF00069">
    <property type="entry name" value="Pkinase"/>
    <property type="match status" value="1"/>
</dbReference>
<dbReference type="SUPFAM" id="SSF56112">
    <property type="entry name" value="Protein kinase-like (PK-like)"/>
    <property type="match status" value="1"/>
</dbReference>
<sequence>MTYKFHIPNKEQIIQSKIEKLQNAVYLSLFSVPDETLKKLFGQFHFHYFIFNDDYTFFMVSRAILETPFIVLSIVNFDETNDLVLCFEGNCYILKNLENEENLMEIFLLKINQYKGKIYFIDSSKYQKYRNCEFQKQLHHKTQTIEIEEETKNFFVYFYSKISCNSILLQLIKPLSAYSIRRYYFKSSSFRNDSFFQSKFHQKNYFLENYQNPNLIEFKENDFIFLRSIYQGSSNTVNLYIHKETLYLMVIKSQNFPNSETEDDKTKNDNNGKEKVIENERINFGKYFADNIQHPFIVKCFGFIRKKNNFWFVYDFMSNGNLSSCIKSLSDKKKTLLILRILCALNYLHLNGFTHQDIKPDNILIDHDFNSFLSDFDRVKFSTESNGIIFGNKNYMSPEQYFEKSSTKVLLASDVFSFGLLLFFICEGKNLVDDLLNENGINHLNFLNFLRQNNIGKNDLMNQNEILYEYLKFMNSVINLSRKNDRFCILIQSCLKYDTNLRPTSLFLYKQFKSKLITIIGTKIENFFSSKEFVLSDELIVFSINKFFPKKNYEKRLSNDYLKNFLEKEKPFIYYNLGSFFQNISDEKENIKLAVYFYQISAEMNYLFAKFELAIIFYKNNFITPNVNKSIKYFEDISHDFPIALFNLGKIYQKSKYVQRDLNKAIYYLNKAAEQNYILAFYELGLIFYEGKETPTDFEKAHFYLKKAADLYYVKAQYLLGSLYLQNVFPPHGLNDSIFYLKLASKQSSVLAQNKLGSIYLSFSNSSNNQQDFINKAIKYFTLASKQKYPMAYHNLGLIYQNKNYFVYDLDKSFYYFDLANKCNFPQSQFYLGKLYLTGTNVTKNIEKAVKYFKLASKSNYGKAQFILGDIFSSGVTGKVDFAKGIKYFKKATKHQIPEAKEKIELAKLHLYCNLANYKKENYIQIIENLEKLSGKGNDFANLFLAIAYSDCFNVNYNFMKAINYINLIENKYQKDPIRYKNMKNIFILASILHGMILMISINLKNIHKAKKIFKNSLIKTNPSRKTELFHETDSNEYIWNNLGVIYYYYEYKENNKEIYKNKAINLFKLASKRSNFFLANVNLGIIYENEKKINKSIKYFKLALKSSLFENQNKPFSLNQNILISKKCIELLFEFVNLKLFSFYKNLSKPKLEDDVSANQIENINDYKKNCRKLLNIIHLIYNQYSVLSFDQTIDKFFNDFIDLMQQNPYYWLIGFYTTERIKDQIINDEFYQGFGLIDHQ</sequence>
<evidence type="ECO:0000313" key="3">
    <source>
        <dbReference type="EMBL" id="OHT02318.1"/>
    </source>
</evidence>
<reference evidence="3" key="1">
    <citation type="submission" date="2016-10" db="EMBL/GenBank/DDBJ databases">
        <authorList>
            <person name="Benchimol M."/>
            <person name="Almeida L.G."/>
            <person name="Vasconcelos A.T."/>
            <person name="Perreira-Neves A."/>
            <person name="Rosa I.A."/>
            <person name="Tasca T."/>
            <person name="Bogo M.R."/>
            <person name="de Souza W."/>
        </authorList>
    </citation>
    <scope>NUCLEOTIDE SEQUENCE [LARGE SCALE GENOMIC DNA]</scope>
    <source>
        <strain evidence="3">K</strain>
    </source>
</reference>
<dbReference type="PROSITE" id="PS00108">
    <property type="entry name" value="PROTEIN_KINASE_ST"/>
    <property type="match status" value="1"/>
</dbReference>
<dbReference type="RefSeq" id="XP_068355454.1">
    <property type="nucleotide sequence ID" value="XM_068493512.1"/>
</dbReference>
<dbReference type="PANTHER" id="PTHR11102:SF147">
    <property type="entry name" value="SEL1L ADAPTOR SUBUNIT OF ERAD E3 UBIQUITIN LIGASE"/>
    <property type="match status" value="1"/>
</dbReference>
<dbReference type="PROSITE" id="PS50011">
    <property type="entry name" value="PROTEIN_KINASE_DOM"/>
    <property type="match status" value="1"/>
</dbReference>
<dbReference type="InterPro" id="IPR008271">
    <property type="entry name" value="Ser/Thr_kinase_AS"/>
</dbReference>
<evidence type="ECO:0000256" key="1">
    <source>
        <dbReference type="ARBA" id="ARBA00038101"/>
    </source>
</evidence>
<dbReference type="Gene3D" id="1.25.40.10">
    <property type="entry name" value="Tetratricopeptide repeat domain"/>
    <property type="match status" value="4"/>
</dbReference>
<gene>
    <name evidence="3" type="ORF">TRFO_07136</name>
</gene>
<dbReference type="InterPro" id="IPR006597">
    <property type="entry name" value="Sel1-like"/>
</dbReference>
<dbReference type="GO" id="GO:0004672">
    <property type="term" value="F:protein kinase activity"/>
    <property type="evidence" value="ECO:0007669"/>
    <property type="project" value="InterPro"/>
</dbReference>
<comment type="similarity">
    <text evidence="1">Belongs to the sel-1 family.</text>
</comment>
<dbReference type="InterPro" id="IPR050767">
    <property type="entry name" value="Sel1_AlgK"/>
</dbReference>
<dbReference type="InterPro" id="IPR011009">
    <property type="entry name" value="Kinase-like_dom_sf"/>
</dbReference>
<dbReference type="SMART" id="SM00220">
    <property type="entry name" value="S_TKc"/>
    <property type="match status" value="1"/>
</dbReference>
<name>A0A1J4JXS4_9EUKA</name>
<dbReference type="Proteomes" id="UP000179807">
    <property type="component" value="Unassembled WGS sequence"/>
</dbReference>
<dbReference type="VEuPathDB" id="TrichDB:TRFO_07136"/>
<dbReference type="Gene3D" id="1.10.510.10">
    <property type="entry name" value="Transferase(Phosphotransferase) domain 1"/>
    <property type="match status" value="1"/>
</dbReference>
<dbReference type="GeneID" id="94828216"/>
<keyword evidence="4" id="KW-1185">Reference proteome</keyword>
<dbReference type="GO" id="GO:0005524">
    <property type="term" value="F:ATP binding"/>
    <property type="evidence" value="ECO:0007669"/>
    <property type="project" value="InterPro"/>
</dbReference>
<dbReference type="PANTHER" id="PTHR11102">
    <property type="entry name" value="SEL-1-LIKE PROTEIN"/>
    <property type="match status" value="1"/>
</dbReference>
<evidence type="ECO:0000313" key="4">
    <source>
        <dbReference type="Proteomes" id="UP000179807"/>
    </source>
</evidence>
<dbReference type="GO" id="GO:0036503">
    <property type="term" value="P:ERAD pathway"/>
    <property type="evidence" value="ECO:0007669"/>
    <property type="project" value="TreeGrafter"/>
</dbReference>
<accession>A0A1J4JXS4</accession>
<dbReference type="InterPro" id="IPR011990">
    <property type="entry name" value="TPR-like_helical_dom_sf"/>
</dbReference>
<dbReference type="InterPro" id="IPR000719">
    <property type="entry name" value="Prot_kinase_dom"/>
</dbReference>
<dbReference type="Pfam" id="PF08238">
    <property type="entry name" value="Sel1"/>
    <property type="match status" value="8"/>
</dbReference>
<organism evidence="3 4">
    <name type="scientific">Tritrichomonas foetus</name>
    <dbReference type="NCBI Taxonomy" id="1144522"/>
    <lineage>
        <taxon>Eukaryota</taxon>
        <taxon>Metamonada</taxon>
        <taxon>Parabasalia</taxon>
        <taxon>Tritrichomonadida</taxon>
        <taxon>Tritrichomonadidae</taxon>
        <taxon>Tritrichomonas</taxon>
    </lineage>
</organism>
<dbReference type="GO" id="GO:0005789">
    <property type="term" value="C:endoplasmic reticulum membrane"/>
    <property type="evidence" value="ECO:0007669"/>
    <property type="project" value="TreeGrafter"/>
</dbReference>
<dbReference type="SUPFAM" id="SSF81901">
    <property type="entry name" value="HCP-like"/>
    <property type="match status" value="3"/>
</dbReference>
<dbReference type="SMART" id="SM00671">
    <property type="entry name" value="SEL1"/>
    <property type="match status" value="9"/>
</dbReference>
<proteinExistence type="inferred from homology"/>
<dbReference type="AlphaFoldDB" id="A0A1J4JXS4"/>
<comment type="caution">
    <text evidence="3">The sequence shown here is derived from an EMBL/GenBank/DDBJ whole genome shotgun (WGS) entry which is preliminary data.</text>
</comment>
<protein>
    <recommendedName>
        <fullName evidence="2">Protein kinase domain-containing protein</fullName>
    </recommendedName>
</protein>
<feature type="domain" description="Protein kinase" evidence="2">
    <location>
        <begin position="223"/>
        <end position="517"/>
    </location>
</feature>
<evidence type="ECO:0000259" key="2">
    <source>
        <dbReference type="PROSITE" id="PS50011"/>
    </source>
</evidence>
<dbReference type="EMBL" id="MLAK01000871">
    <property type="protein sequence ID" value="OHT02318.1"/>
    <property type="molecule type" value="Genomic_DNA"/>
</dbReference>